<dbReference type="InterPro" id="IPR008928">
    <property type="entry name" value="6-hairpin_glycosidase_sf"/>
</dbReference>
<dbReference type="Proteomes" id="UP000289166">
    <property type="component" value="Unassembled WGS sequence"/>
</dbReference>
<dbReference type="InterPro" id="IPR018247">
    <property type="entry name" value="EF_Hand_1_Ca_BS"/>
</dbReference>
<dbReference type="PANTHER" id="PTHR22298">
    <property type="entry name" value="ENDO-1,4-BETA-GLUCANASE"/>
    <property type="match status" value="1"/>
</dbReference>
<dbReference type="OrthoDB" id="9758662at2"/>
<dbReference type="Pfam" id="PF00759">
    <property type="entry name" value="Glyco_hydro_9"/>
    <property type="match status" value="1"/>
</dbReference>
<evidence type="ECO:0000256" key="6">
    <source>
        <dbReference type="ARBA" id="ARBA00023326"/>
    </source>
</evidence>
<organism evidence="10 11">
    <name type="scientific">Acetivibrio mesophilus</name>
    <dbReference type="NCBI Taxonomy" id="2487273"/>
    <lineage>
        <taxon>Bacteria</taxon>
        <taxon>Bacillati</taxon>
        <taxon>Bacillota</taxon>
        <taxon>Clostridia</taxon>
        <taxon>Eubacteriales</taxon>
        <taxon>Oscillospiraceae</taxon>
        <taxon>Acetivibrio</taxon>
    </lineage>
</organism>
<dbReference type="Gene3D" id="1.10.1330.10">
    <property type="entry name" value="Dockerin domain"/>
    <property type="match status" value="1"/>
</dbReference>
<keyword evidence="11" id="KW-1185">Reference proteome</keyword>
<accession>A0A4Q0I1W0</accession>
<dbReference type="PROSITE" id="PS00592">
    <property type="entry name" value="GH9_2"/>
    <property type="match status" value="1"/>
</dbReference>
<sequence length="615" mass="69029">MMKRKFFPKKAGAFLISLAITVVGIVPFNTVSTDAAGEYNYAKALQYSMFFYDANMCGTGVDENGLLDWRGDCHVYDAELRLDSQNTNMSDGFISSNRSVLDPDGNGKVDVSGGFHDAGDHVKFGMPEGYAASTVGWGYYEFREQFQATGQAAHAETLLRYFNDYFMKCTFRDSSGNVVAFCYQVGDGDIDHGSWDAPENDTMFRKGWFATAQLPSTDVVTAAAASLAVNYLNFKDTDPQYAAKNLDYAKALFRFAEKNNKQVNDDGPKGYYSSSDWKDDYCWAAAWLYLATEDDHYLEEAFKYHVFESPAWWIHCWNDVRTGVGCILAEINDKYDRNSQEFENWYIRVANQKPYGEVNFWKPVEDLLNNWMNNIPKSGAGYVFLDQWGSARYNTAAQLVALVYDKHNGDSPSKYSNWARSQMDYLLGKNPLNRCYVVGYSSNSVKFPHHRAASGLKDANDSSPHKHVLYGALVGGPDLGDQHIDVTKDYIYNEVAIDYNAAFVGACAGLYRFFGDSSMQIDPSMPSPNVPVPTPTPTPSATPTPVKEVMYGDLNGDKRVNSTDLTMLNRYLLKVIHQFNTSEEAADLNRDGRINSTDVTILKRYLLNRIPSIPI</sequence>
<feature type="active site" evidence="7">
    <location>
        <position position="449"/>
    </location>
</feature>
<reference evidence="11" key="1">
    <citation type="submission" date="2018-11" db="EMBL/GenBank/DDBJ databases">
        <title>Genome sequencing of a novel mesophilic and cellulolytic organism within the genus Hungateiclostridium.</title>
        <authorList>
            <person name="Rettenmaier R."/>
            <person name="Liebl W."/>
            <person name="Zverlov V."/>
        </authorList>
    </citation>
    <scope>NUCLEOTIDE SEQUENCE [LARGE SCALE GENOMIC DNA]</scope>
    <source>
        <strain evidence="11">N2K1</strain>
    </source>
</reference>
<comment type="caution">
    <text evidence="10">The sequence shown here is derived from an EMBL/GenBank/DDBJ whole genome shotgun (WGS) entry which is preliminary data.</text>
</comment>
<dbReference type="EMBL" id="RLII01000024">
    <property type="protein sequence ID" value="RXE58131.1"/>
    <property type="molecule type" value="Genomic_DNA"/>
</dbReference>
<keyword evidence="6 7" id="KW-0624">Polysaccharide degradation</keyword>
<evidence type="ECO:0000256" key="1">
    <source>
        <dbReference type="ARBA" id="ARBA00022729"/>
    </source>
</evidence>
<evidence type="ECO:0000313" key="10">
    <source>
        <dbReference type="EMBL" id="RXE58131.1"/>
    </source>
</evidence>
<dbReference type="PROSITE" id="PS51766">
    <property type="entry name" value="DOCKERIN"/>
    <property type="match status" value="1"/>
</dbReference>
<keyword evidence="3" id="KW-0136">Cellulose degradation</keyword>
<dbReference type="InterPro" id="IPR036439">
    <property type="entry name" value="Dockerin_dom_sf"/>
</dbReference>
<feature type="signal peptide" evidence="8">
    <location>
        <begin position="1"/>
        <end position="24"/>
    </location>
</feature>
<dbReference type="FunFam" id="1.10.1330.10:FF:000001">
    <property type="entry name" value="Endoglucanase D"/>
    <property type="match status" value="1"/>
</dbReference>
<dbReference type="InterPro" id="IPR002105">
    <property type="entry name" value="Dockerin_1_rpt"/>
</dbReference>
<comment type="similarity">
    <text evidence="7 8">Belongs to the glycosyl hydrolase 9 (cellulase E) family.</text>
</comment>
<evidence type="ECO:0000313" key="11">
    <source>
        <dbReference type="Proteomes" id="UP000289166"/>
    </source>
</evidence>
<dbReference type="GO" id="GO:0004553">
    <property type="term" value="F:hydrolase activity, hydrolyzing O-glycosyl compounds"/>
    <property type="evidence" value="ECO:0007669"/>
    <property type="project" value="UniProtKB-UniRule"/>
</dbReference>
<dbReference type="PROSITE" id="PS00018">
    <property type="entry name" value="EF_HAND_1"/>
    <property type="match status" value="1"/>
</dbReference>
<dbReference type="InterPro" id="IPR016134">
    <property type="entry name" value="Dockerin_dom"/>
</dbReference>
<proteinExistence type="inferred from homology"/>
<keyword evidence="2 7" id="KW-0378">Hydrolase</keyword>
<dbReference type="RefSeq" id="WP_128706308.1">
    <property type="nucleotide sequence ID" value="NZ_RLII01000024.1"/>
</dbReference>
<dbReference type="PROSITE" id="PS00448">
    <property type="entry name" value="CLOS_CELLULOSOME_RPT"/>
    <property type="match status" value="1"/>
</dbReference>
<keyword evidence="1 8" id="KW-0732">Signal</keyword>
<dbReference type="InterPro" id="IPR012341">
    <property type="entry name" value="6hp_glycosidase-like_sf"/>
</dbReference>
<dbReference type="SUPFAM" id="SSF63446">
    <property type="entry name" value="Type I dockerin domain"/>
    <property type="match status" value="1"/>
</dbReference>
<dbReference type="InterPro" id="IPR018221">
    <property type="entry name" value="Glyco_hydro_9_His_AS"/>
</dbReference>
<dbReference type="SUPFAM" id="SSF48208">
    <property type="entry name" value="Six-hairpin glycosidases"/>
    <property type="match status" value="1"/>
</dbReference>
<dbReference type="GO" id="GO:0030245">
    <property type="term" value="P:cellulose catabolic process"/>
    <property type="evidence" value="ECO:0007669"/>
    <property type="project" value="UniProtKB-KW"/>
</dbReference>
<dbReference type="InterPro" id="IPR001701">
    <property type="entry name" value="Glyco_hydro_9"/>
</dbReference>
<feature type="domain" description="Dockerin" evidence="9">
    <location>
        <begin position="547"/>
        <end position="615"/>
    </location>
</feature>
<evidence type="ECO:0000256" key="5">
    <source>
        <dbReference type="ARBA" id="ARBA00023295"/>
    </source>
</evidence>
<dbReference type="EC" id="3.2.1.-" evidence="8"/>
<keyword evidence="5 7" id="KW-0326">Glycosidase</keyword>
<evidence type="ECO:0000256" key="3">
    <source>
        <dbReference type="ARBA" id="ARBA00023001"/>
    </source>
</evidence>
<evidence type="ECO:0000256" key="7">
    <source>
        <dbReference type="PROSITE-ProRule" id="PRU10059"/>
    </source>
</evidence>
<evidence type="ECO:0000259" key="9">
    <source>
        <dbReference type="PROSITE" id="PS51766"/>
    </source>
</evidence>
<keyword evidence="4 7" id="KW-0119">Carbohydrate metabolism</keyword>
<evidence type="ECO:0000256" key="2">
    <source>
        <dbReference type="ARBA" id="ARBA00022801"/>
    </source>
</evidence>
<protein>
    <recommendedName>
        <fullName evidence="8">Glucanase</fullName>
        <ecNumber evidence="8">3.2.1.-</ecNumber>
    </recommendedName>
</protein>
<dbReference type="Gene3D" id="1.50.10.10">
    <property type="match status" value="1"/>
</dbReference>
<evidence type="ECO:0000256" key="8">
    <source>
        <dbReference type="RuleBase" id="RU361166"/>
    </source>
</evidence>
<gene>
    <name evidence="10" type="ORF">EFD62_14030</name>
</gene>
<feature type="chain" id="PRO_5039746975" description="Glucanase" evidence="8">
    <location>
        <begin position="25"/>
        <end position="615"/>
    </location>
</feature>
<dbReference type="Pfam" id="PF00404">
    <property type="entry name" value="Dockerin_1"/>
    <property type="match status" value="1"/>
</dbReference>
<dbReference type="CDD" id="cd14256">
    <property type="entry name" value="Dockerin_I"/>
    <property type="match status" value="1"/>
</dbReference>
<name>A0A4Q0I1W0_9FIRM</name>
<evidence type="ECO:0000256" key="4">
    <source>
        <dbReference type="ARBA" id="ARBA00023277"/>
    </source>
</evidence>
<dbReference type="AlphaFoldDB" id="A0A4Q0I1W0"/>